<dbReference type="EMBL" id="LQQA01000005">
    <property type="protein sequence ID" value="ORX18435.1"/>
    <property type="molecule type" value="Genomic_DNA"/>
</dbReference>
<proteinExistence type="predicted"/>
<gene>
    <name evidence="2" type="ORF">AWC31_14120</name>
</gene>
<feature type="compositionally biased region" description="Low complexity" evidence="1">
    <location>
        <begin position="194"/>
        <end position="211"/>
    </location>
</feature>
<protein>
    <submittedName>
        <fullName evidence="2">Uncharacterized protein</fullName>
    </submittedName>
</protein>
<feature type="region of interest" description="Disordered" evidence="1">
    <location>
        <begin position="177"/>
        <end position="220"/>
    </location>
</feature>
<organism evidence="2 3">
    <name type="scientific">Mycolicibacterium wolinskyi</name>
    <dbReference type="NCBI Taxonomy" id="59750"/>
    <lineage>
        <taxon>Bacteria</taxon>
        <taxon>Bacillati</taxon>
        <taxon>Actinomycetota</taxon>
        <taxon>Actinomycetes</taxon>
        <taxon>Mycobacteriales</taxon>
        <taxon>Mycobacteriaceae</taxon>
        <taxon>Mycolicibacterium</taxon>
    </lineage>
</organism>
<evidence type="ECO:0000313" key="2">
    <source>
        <dbReference type="EMBL" id="ORX18435.1"/>
    </source>
</evidence>
<accession>A0A1X2FJ19</accession>
<evidence type="ECO:0000313" key="3">
    <source>
        <dbReference type="Proteomes" id="UP000193964"/>
    </source>
</evidence>
<comment type="caution">
    <text evidence="2">The sequence shown here is derived from an EMBL/GenBank/DDBJ whole genome shotgun (WGS) entry which is preliminary data.</text>
</comment>
<reference evidence="2 3" key="1">
    <citation type="submission" date="2016-01" db="EMBL/GenBank/DDBJ databases">
        <title>The new phylogeny of the genus Mycobacterium.</title>
        <authorList>
            <person name="Tarcisio F."/>
            <person name="Conor M."/>
            <person name="Antonella G."/>
            <person name="Elisabetta G."/>
            <person name="Giulia F.S."/>
            <person name="Sara T."/>
            <person name="Anna F."/>
            <person name="Clotilde B."/>
            <person name="Roberto B."/>
            <person name="Veronica D.S."/>
            <person name="Fabio R."/>
            <person name="Monica P."/>
            <person name="Olivier J."/>
            <person name="Enrico T."/>
            <person name="Nicola S."/>
        </authorList>
    </citation>
    <scope>NUCLEOTIDE SEQUENCE [LARGE SCALE GENOMIC DNA]</scope>
    <source>
        <strain evidence="2 3">ATCC 700010</strain>
    </source>
</reference>
<dbReference type="AlphaFoldDB" id="A0A1X2FJ19"/>
<evidence type="ECO:0000256" key="1">
    <source>
        <dbReference type="SAM" id="MobiDB-lite"/>
    </source>
</evidence>
<sequence length="220" mass="24290">MATPGYVDVESTIENKLGDGRISVEAPPLSTGKPETYVFQRYPVAVLKPIYIPATTDSTSCVNEDTAKRMISWISAISVEVKARQPYDVWSTGIMRHNLNGETYDSLMVFAAFENIKYADLVDMAAVFKRYEPDNLILDDGRYPALDAFIPTPELVSEVFRYATKIQAAKAKNPDLKSWKFDDNAPQRARHAAPEPAQTAPAATPSAHSAPSGDIEAWFS</sequence>
<name>A0A1X2FJ19_9MYCO</name>
<dbReference type="Proteomes" id="UP000193964">
    <property type="component" value="Unassembled WGS sequence"/>
</dbReference>